<evidence type="ECO:0000256" key="1">
    <source>
        <dbReference type="SAM" id="MobiDB-lite"/>
    </source>
</evidence>
<proteinExistence type="predicted"/>
<gene>
    <name evidence="3" type="ORF">Sradi_3792600</name>
</gene>
<reference evidence="3" key="2">
    <citation type="journal article" date="2024" name="Plant">
        <title>Genomic evolution and insights into agronomic trait innovations of Sesamum species.</title>
        <authorList>
            <person name="Miao H."/>
            <person name="Wang L."/>
            <person name="Qu L."/>
            <person name="Liu H."/>
            <person name="Sun Y."/>
            <person name="Le M."/>
            <person name="Wang Q."/>
            <person name="Wei S."/>
            <person name="Zheng Y."/>
            <person name="Lin W."/>
            <person name="Duan Y."/>
            <person name="Cao H."/>
            <person name="Xiong S."/>
            <person name="Wang X."/>
            <person name="Wei L."/>
            <person name="Li C."/>
            <person name="Ma Q."/>
            <person name="Ju M."/>
            <person name="Zhao R."/>
            <person name="Li G."/>
            <person name="Mu C."/>
            <person name="Tian Q."/>
            <person name="Mei H."/>
            <person name="Zhang T."/>
            <person name="Gao T."/>
            <person name="Zhang H."/>
        </authorList>
    </citation>
    <scope>NUCLEOTIDE SEQUENCE</scope>
    <source>
        <strain evidence="3">G02</strain>
    </source>
</reference>
<accession>A0AAW2Q0G4</accession>
<feature type="compositionally biased region" description="Basic and acidic residues" evidence="1">
    <location>
        <begin position="186"/>
        <end position="195"/>
    </location>
</feature>
<protein>
    <recommendedName>
        <fullName evidence="2">Tf2-1-like SH3-like domain-containing protein</fullName>
    </recommendedName>
</protein>
<comment type="caution">
    <text evidence="3">The sequence shown here is derived from an EMBL/GenBank/DDBJ whole genome shotgun (WGS) entry which is preliminary data.</text>
</comment>
<sequence length="237" mass="27288">MVNLGRILVRHQLSHRIKGHSLSSSVWTNCLWTYITQRVNAGKNQDYTITVAQKRMKLCADKKRSEREFEVGDEVFLKLQPYRQTTVALKKQLKFSTKHFGPYKVLARVEKVAYKLALPPGAKIRPVFHVSLLKKKTGSKYFSSMDLPEFEDEVFKVYLVAILAKSHAMKMTKLGRPIKGQIELGKESTKSRENDGVLSKLGLDQKGKNQDKVTWIRDLKMSRPGDTWWSQMKSSWS</sequence>
<dbReference type="PANTHER" id="PTHR46148:SF52">
    <property type="entry name" value="OS04G0603800 PROTEIN"/>
    <property type="match status" value="1"/>
</dbReference>
<dbReference type="AlphaFoldDB" id="A0AAW2Q0G4"/>
<reference evidence="3" key="1">
    <citation type="submission" date="2020-06" db="EMBL/GenBank/DDBJ databases">
        <authorList>
            <person name="Li T."/>
            <person name="Hu X."/>
            <person name="Zhang T."/>
            <person name="Song X."/>
            <person name="Zhang H."/>
            <person name="Dai N."/>
            <person name="Sheng W."/>
            <person name="Hou X."/>
            <person name="Wei L."/>
        </authorList>
    </citation>
    <scope>NUCLEOTIDE SEQUENCE</scope>
    <source>
        <strain evidence="3">G02</strain>
        <tissue evidence="3">Leaf</tissue>
    </source>
</reference>
<organism evidence="3">
    <name type="scientific">Sesamum radiatum</name>
    <name type="common">Black benniseed</name>
    <dbReference type="NCBI Taxonomy" id="300843"/>
    <lineage>
        <taxon>Eukaryota</taxon>
        <taxon>Viridiplantae</taxon>
        <taxon>Streptophyta</taxon>
        <taxon>Embryophyta</taxon>
        <taxon>Tracheophyta</taxon>
        <taxon>Spermatophyta</taxon>
        <taxon>Magnoliopsida</taxon>
        <taxon>eudicotyledons</taxon>
        <taxon>Gunneridae</taxon>
        <taxon>Pentapetalae</taxon>
        <taxon>asterids</taxon>
        <taxon>lamiids</taxon>
        <taxon>Lamiales</taxon>
        <taxon>Pedaliaceae</taxon>
        <taxon>Sesamum</taxon>
    </lineage>
</organism>
<evidence type="ECO:0000313" key="3">
    <source>
        <dbReference type="EMBL" id="KAL0361081.1"/>
    </source>
</evidence>
<feature type="domain" description="Tf2-1-like SH3-like" evidence="2">
    <location>
        <begin position="72"/>
        <end position="135"/>
    </location>
</feature>
<feature type="region of interest" description="Disordered" evidence="1">
    <location>
        <begin position="186"/>
        <end position="208"/>
    </location>
</feature>
<dbReference type="Pfam" id="PF24626">
    <property type="entry name" value="SH3_Tf2-1"/>
    <property type="match status" value="1"/>
</dbReference>
<dbReference type="PANTHER" id="PTHR46148">
    <property type="entry name" value="CHROMO DOMAIN-CONTAINING PROTEIN"/>
    <property type="match status" value="1"/>
</dbReference>
<dbReference type="EMBL" id="JACGWJ010000016">
    <property type="protein sequence ID" value="KAL0361081.1"/>
    <property type="molecule type" value="Genomic_DNA"/>
</dbReference>
<name>A0AAW2Q0G4_SESRA</name>
<dbReference type="InterPro" id="IPR056924">
    <property type="entry name" value="SH3_Tf2-1"/>
</dbReference>
<evidence type="ECO:0000259" key="2">
    <source>
        <dbReference type="Pfam" id="PF24626"/>
    </source>
</evidence>